<dbReference type="InterPro" id="IPR036291">
    <property type="entry name" value="NAD(P)-bd_dom_sf"/>
</dbReference>
<dbReference type="AlphaFoldDB" id="A0A0G4H3J7"/>
<dbReference type="InterPro" id="IPR002347">
    <property type="entry name" value="SDR_fam"/>
</dbReference>
<dbReference type="EMBL" id="CDMY01000973">
    <property type="protein sequence ID" value="CEM38194.1"/>
    <property type="molecule type" value="Genomic_DNA"/>
</dbReference>
<dbReference type="VEuPathDB" id="CryptoDB:Vbra_19545"/>
<proteinExistence type="predicted"/>
<dbReference type="OrthoDB" id="1274115at2759"/>
<dbReference type="GO" id="GO:0016491">
    <property type="term" value="F:oxidoreductase activity"/>
    <property type="evidence" value="ECO:0007669"/>
    <property type="project" value="UniProtKB-KW"/>
</dbReference>
<dbReference type="FunCoup" id="A0A0G4H3J7">
    <property type="interactions" value="10"/>
</dbReference>
<keyword evidence="3" id="KW-1185">Reference proteome</keyword>
<keyword evidence="1" id="KW-0560">Oxidoreductase</keyword>
<evidence type="ECO:0000256" key="1">
    <source>
        <dbReference type="ARBA" id="ARBA00023002"/>
    </source>
</evidence>
<sequence>MALLIYQLICTAAAFQPPPSYSRLSGLRMSSQRADAVAEANTDRRSLVKGIAAAGVGLGLVGGKRVIDGPVYSNVVDLSGENIVITGGNTGLGKAAAVRLAALGAAVTIACRSPSKAEAAVKDIQQASGSSAVDAVPLDLTDSSSIASCARELSGRLGKIDVLMNNAGVMAIPNRETTADGYEKQMGINHLGHFRLTSLVLPLLAAASTPRVVNVSSKAHTLAKLDFSDFFLTKDYDPWVAYGNKGSLGNAAGNLRQLTAVSCHPGLVRTELGRYFFNTDNIPLFPFGWLLTPLLIPGIYASRSPERGAQTQIYCAAEPTLQGTAGGEYFEDCHISTPSKDARDRQMAARLWEVSEKLTGASWNA</sequence>
<reference evidence="2 3" key="1">
    <citation type="submission" date="2014-11" db="EMBL/GenBank/DDBJ databases">
        <authorList>
            <person name="Zhu J."/>
            <person name="Qi W."/>
            <person name="Song R."/>
        </authorList>
    </citation>
    <scope>NUCLEOTIDE SEQUENCE [LARGE SCALE GENOMIC DNA]</scope>
</reference>
<dbReference type="Pfam" id="PF00106">
    <property type="entry name" value="adh_short"/>
    <property type="match status" value="1"/>
</dbReference>
<protein>
    <submittedName>
        <fullName evidence="2">Uncharacterized protein</fullName>
    </submittedName>
</protein>
<organism evidence="2 3">
    <name type="scientific">Vitrella brassicaformis (strain CCMP3155)</name>
    <dbReference type="NCBI Taxonomy" id="1169540"/>
    <lineage>
        <taxon>Eukaryota</taxon>
        <taxon>Sar</taxon>
        <taxon>Alveolata</taxon>
        <taxon>Colpodellida</taxon>
        <taxon>Vitrellaceae</taxon>
        <taxon>Vitrella</taxon>
    </lineage>
</organism>
<evidence type="ECO:0000313" key="2">
    <source>
        <dbReference type="EMBL" id="CEM38194.1"/>
    </source>
</evidence>
<dbReference type="PANTHER" id="PTHR43157">
    <property type="entry name" value="PHOSPHATIDYLINOSITOL-GLYCAN BIOSYNTHESIS CLASS F PROTEIN-RELATED"/>
    <property type="match status" value="1"/>
</dbReference>
<gene>
    <name evidence="2" type="ORF">Vbra_19545</name>
</gene>
<dbReference type="PhylomeDB" id="A0A0G4H3J7"/>
<dbReference type="STRING" id="1169540.A0A0G4H3J7"/>
<evidence type="ECO:0000313" key="3">
    <source>
        <dbReference type="Proteomes" id="UP000041254"/>
    </source>
</evidence>
<dbReference type="SUPFAM" id="SSF51735">
    <property type="entry name" value="NAD(P)-binding Rossmann-fold domains"/>
    <property type="match status" value="1"/>
</dbReference>
<dbReference type="Proteomes" id="UP000041254">
    <property type="component" value="Unassembled WGS sequence"/>
</dbReference>
<dbReference type="PANTHER" id="PTHR43157:SF31">
    <property type="entry name" value="PHOSPHATIDYLINOSITOL-GLYCAN BIOSYNTHESIS CLASS F PROTEIN"/>
    <property type="match status" value="1"/>
</dbReference>
<dbReference type="Gene3D" id="3.40.50.720">
    <property type="entry name" value="NAD(P)-binding Rossmann-like Domain"/>
    <property type="match status" value="1"/>
</dbReference>
<dbReference type="PRINTS" id="PR00081">
    <property type="entry name" value="GDHRDH"/>
</dbReference>
<name>A0A0G4H3J7_VITBC</name>
<accession>A0A0G4H3J7</accession>
<dbReference type="InParanoid" id="A0A0G4H3J7"/>
<dbReference type="OMA" id="PLVPWAR"/>
<dbReference type="CDD" id="cd05327">
    <property type="entry name" value="retinol-DH_like_SDR_c_like"/>
    <property type="match status" value="1"/>
</dbReference>